<keyword evidence="5 9" id="KW-0456">Lyase</keyword>
<dbReference type="EMBL" id="SOFI01000003">
    <property type="protein sequence ID" value="TFB78793.1"/>
    <property type="molecule type" value="Genomic_DNA"/>
</dbReference>
<keyword evidence="4" id="KW-0665">Pyrimidine biosynthesis</keyword>
<dbReference type="InterPro" id="IPR013785">
    <property type="entry name" value="Aldolase_TIM"/>
</dbReference>
<evidence type="ECO:0000256" key="1">
    <source>
        <dbReference type="ARBA" id="ARBA00004861"/>
    </source>
</evidence>
<evidence type="ECO:0000256" key="2">
    <source>
        <dbReference type="ARBA" id="ARBA00008847"/>
    </source>
</evidence>
<keyword evidence="3" id="KW-0210">Decarboxylase</keyword>
<evidence type="ECO:0000256" key="5">
    <source>
        <dbReference type="ARBA" id="ARBA00023239"/>
    </source>
</evidence>
<dbReference type="GO" id="GO:0004590">
    <property type="term" value="F:orotidine-5'-phosphate decarboxylase activity"/>
    <property type="evidence" value="ECO:0007669"/>
    <property type="project" value="UniProtKB-UniRule"/>
</dbReference>
<dbReference type="CDD" id="cd04725">
    <property type="entry name" value="OMP_decarboxylase_like"/>
    <property type="match status" value="1"/>
</dbReference>
<dbReference type="GO" id="GO:0044205">
    <property type="term" value="P:'de novo' UMP biosynthetic process"/>
    <property type="evidence" value="ECO:0007669"/>
    <property type="project" value="UniProtKB-UniPathway"/>
</dbReference>
<dbReference type="RefSeq" id="WP_104094671.1">
    <property type="nucleotide sequence ID" value="NZ_JACHBP010000001.1"/>
</dbReference>
<dbReference type="AlphaFoldDB" id="A0A4R8V808"/>
<protein>
    <recommendedName>
        <fullName evidence="7">Orotidine-5'-phosphate decarboxylase</fullName>
        <ecNumber evidence="7">4.1.1.23</ecNumber>
    </recommendedName>
</protein>
<evidence type="ECO:0000313" key="10">
    <source>
        <dbReference type="Proteomes" id="UP000298488"/>
    </source>
</evidence>
<dbReference type="GO" id="GO:0006207">
    <property type="term" value="P:'de novo' pyrimidine nucleobase biosynthetic process"/>
    <property type="evidence" value="ECO:0007669"/>
    <property type="project" value="InterPro"/>
</dbReference>
<dbReference type="SUPFAM" id="SSF51366">
    <property type="entry name" value="Ribulose-phoshate binding barrel"/>
    <property type="match status" value="1"/>
</dbReference>
<sequence length="295" mass="29795">MADSGAFGTRLATAFARWGQLCIGIDPHAWLLGEWGLNDDAAGLREFGLRVVDAAHGRVGIVKPQVAFFERHGSAGYAALESVLSAARDAGLIVIADGKRGDVGTTAEAYGQAWLTPGSPLEADAMTANAFQGIGSLSGPIALATHAGKGLFVLAATSNPESLPLQTAVIAPGVEEGTPGRTVAAGIVDGVIGLNASESMGTVGRVGSFGVVIGATVDPARFGLPLQAMATHPATPVLAPGFGHQGASFTDLRARYGPCSPFVVATTSREVLAAGPSGIERAIERGAGELAECLA</sequence>
<comment type="catalytic activity">
    <reaction evidence="6">
        <text>orotidine 5'-phosphate + H(+) = UMP + CO2</text>
        <dbReference type="Rhea" id="RHEA:11596"/>
        <dbReference type="ChEBI" id="CHEBI:15378"/>
        <dbReference type="ChEBI" id="CHEBI:16526"/>
        <dbReference type="ChEBI" id="CHEBI:57538"/>
        <dbReference type="ChEBI" id="CHEBI:57865"/>
        <dbReference type="EC" id="4.1.1.23"/>
    </reaction>
</comment>
<comment type="caution">
    <text evidence="9">The sequence shown here is derived from an EMBL/GenBank/DDBJ whole genome shotgun (WGS) entry which is preliminary data.</text>
</comment>
<dbReference type="Gene3D" id="3.20.20.70">
    <property type="entry name" value="Aldolase class I"/>
    <property type="match status" value="1"/>
</dbReference>
<dbReference type="EC" id="4.1.1.23" evidence="7"/>
<keyword evidence="10" id="KW-1185">Reference proteome</keyword>
<evidence type="ECO:0000313" key="9">
    <source>
        <dbReference type="EMBL" id="TFB78793.1"/>
    </source>
</evidence>
<proteinExistence type="inferred from homology"/>
<dbReference type="InterPro" id="IPR011060">
    <property type="entry name" value="RibuloseP-bd_barrel"/>
</dbReference>
<reference evidence="9 10" key="1">
    <citation type="submission" date="2019-03" db="EMBL/GenBank/DDBJ databases">
        <title>Genomics of glacier-inhabiting Cryobacterium strains.</title>
        <authorList>
            <person name="Liu Q."/>
            <person name="Xin Y.-H."/>
        </authorList>
    </citation>
    <scope>NUCLEOTIDE SEQUENCE [LARGE SCALE GENOMIC DNA]</scope>
    <source>
        <strain evidence="9 10">CGMCC 1.10440</strain>
    </source>
</reference>
<comment type="similarity">
    <text evidence="2">Belongs to the OMP decarboxylase family. Type 2 subfamily.</text>
</comment>
<accession>A0A4R8V808</accession>
<dbReference type="InterPro" id="IPR011995">
    <property type="entry name" value="OMPdecase_type-2"/>
</dbReference>
<evidence type="ECO:0000256" key="3">
    <source>
        <dbReference type="ARBA" id="ARBA00022793"/>
    </source>
</evidence>
<evidence type="ECO:0000256" key="6">
    <source>
        <dbReference type="ARBA" id="ARBA00049157"/>
    </source>
</evidence>
<dbReference type="SMART" id="SM00934">
    <property type="entry name" value="OMPdecase"/>
    <property type="match status" value="1"/>
</dbReference>
<dbReference type="InterPro" id="IPR018089">
    <property type="entry name" value="OMPdecase_AS"/>
</dbReference>
<dbReference type="UniPathway" id="UPA00070">
    <property type="reaction ID" value="UER00120"/>
</dbReference>
<dbReference type="Proteomes" id="UP000298488">
    <property type="component" value="Unassembled WGS sequence"/>
</dbReference>
<name>A0A4R8V808_9MICO</name>
<dbReference type="OrthoDB" id="9808470at2"/>
<dbReference type="InterPro" id="IPR001754">
    <property type="entry name" value="OMPdeCOase_dom"/>
</dbReference>
<dbReference type="PROSITE" id="PS00156">
    <property type="entry name" value="OMPDECASE"/>
    <property type="match status" value="1"/>
</dbReference>
<evidence type="ECO:0000259" key="8">
    <source>
        <dbReference type="SMART" id="SM00934"/>
    </source>
</evidence>
<dbReference type="NCBIfam" id="TIGR02127">
    <property type="entry name" value="pyrF_sub2"/>
    <property type="match status" value="1"/>
</dbReference>
<dbReference type="PANTHER" id="PTHR43375">
    <property type="entry name" value="OROTIDINE 5'-PHOSPHATE DECARBOXYLASE"/>
    <property type="match status" value="1"/>
</dbReference>
<evidence type="ECO:0000256" key="7">
    <source>
        <dbReference type="NCBIfam" id="TIGR02127"/>
    </source>
</evidence>
<dbReference type="PANTHER" id="PTHR43375:SF1">
    <property type="entry name" value="OROTIDINE 5'-PHOSPHATE DECARBOXYLASE"/>
    <property type="match status" value="1"/>
</dbReference>
<organism evidence="9 10">
    <name type="scientific">Terrimesophilobacter mesophilus</name>
    <dbReference type="NCBI Taxonomy" id="433647"/>
    <lineage>
        <taxon>Bacteria</taxon>
        <taxon>Bacillati</taxon>
        <taxon>Actinomycetota</taxon>
        <taxon>Actinomycetes</taxon>
        <taxon>Micrococcales</taxon>
        <taxon>Microbacteriaceae</taxon>
        <taxon>Terrimesophilobacter</taxon>
    </lineage>
</organism>
<feature type="domain" description="Orotidine 5'-phosphate decarboxylase" evidence="8">
    <location>
        <begin position="20"/>
        <end position="283"/>
    </location>
</feature>
<comment type="pathway">
    <text evidence="1">Pyrimidine metabolism; UMP biosynthesis via de novo pathway; UMP from orotate: step 2/2.</text>
</comment>
<dbReference type="Pfam" id="PF00215">
    <property type="entry name" value="OMPdecase"/>
    <property type="match status" value="1"/>
</dbReference>
<evidence type="ECO:0000256" key="4">
    <source>
        <dbReference type="ARBA" id="ARBA00022975"/>
    </source>
</evidence>
<gene>
    <name evidence="9" type="primary">pyrF</name>
    <name evidence="9" type="ORF">E3N84_01090</name>
</gene>